<gene>
    <name evidence="1" type="ORF">ACE1B6_01120</name>
</gene>
<dbReference type="EC" id="2.4.-.-" evidence="1"/>
<keyword evidence="2" id="KW-1185">Reference proteome</keyword>
<accession>A0ABV4Y5N4</accession>
<dbReference type="GO" id="GO:0016757">
    <property type="term" value="F:glycosyltransferase activity"/>
    <property type="evidence" value="ECO:0007669"/>
    <property type="project" value="UniProtKB-KW"/>
</dbReference>
<dbReference type="Gene3D" id="3.40.50.2000">
    <property type="entry name" value="Glycogen Phosphorylase B"/>
    <property type="match status" value="2"/>
</dbReference>
<dbReference type="RefSeq" id="WP_413255390.1">
    <property type="nucleotide sequence ID" value="NZ_JBHFNS010000014.1"/>
</dbReference>
<sequence length="398" mass="44980">MKVLVTASERFAITNDNTLWTANAPLNYQFWTRYLDVYDEVYLLARTKLYSEPPPGWIKASGSGIKAVPVPYFIGPREFIQNYPQIKNAISKALVNAEAIQLRVPCIIAQEVHRLLARQRPYGVEVVTDPYDVFTPGSVKHPLRPFFRWWFPRQLQRLCTKACAAAYVTERALQQRYPPDPLAFSTHYSSIELHDCALVSIPRSFGEGIQALKLITVGTMDQLYKAPDVLIDAIAICVEGGLDLKLVLVGDGKYRLELESRAKKLGLTERVHFQGQLTSGDAVRAQLDMADLFVLPSYQEGLPKAMIEAMARALPCIGSTVGGIPELLPGEDLIPPGNAAALAAKIREVVTDRQRMNRMSARNLEKAREYKDEVLRERRIAFYRYVREKTELWLKTQK</sequence>
<organism evidence="1 2">
    <name type="scientific">Floridaenema fluviatile BLCC-F154</name>
    <dbReference type="NCBI Taxonomy" id="3153640"/>
    <lineage>
        <taxon>Bacteria</taxon>
        <taxon>Bacillati</taxon>
        <taxon>Cyanobacteriota</taxon>
        <taxon>Cyanophyceae</taxon>
        <taxon>Oscillatoriophycideae</taxon>
        <taxon>Aerosakkonematales</taxon>
        <taxon>Aerosakkonemataceae</taxon>
        <taxon>Floridanema</taxon>
        <taxon>Floridanema fluviatile</taxon>
    </lineage>
</organism>
<evidence type="ECO:0000313" key="1">
    <source>
        <dbReference type="EMBL" id="MFB2933856.1"/>
    </source>
</evidence>
<dbReference type="PANTHER" id="PTHR12526">
    <property type="entry name" value="GLYCOSYLTRANSFERASE"/>
    <property type="match status" value="1"/>
</dbReference>
<reference evidence="1 2" key="1">
    <citation type="submission" date="2024-09" db="EMBL/GenBank/DDBJ databases">
        <title>Floridaenema gen nov. (Aerosakkonemataceae, Aerosakkonematales ord. nov., Cyanobacteria) from benthic tropical and subtropical fresh waters, with the description of four new species.</title>
        <authorList>
            <person name="Moretto J.A."/>
            <person name="Berthold D.E."/>
            <person name="Lefler F.W."/>
            <person name="Huang I.-S."/>
            <person name="Laughinghouse H. IV."/>
        </authorList>
    </citation>
    <scope>NUCLEOTIDE SEQUENCE [LARGE SCALE GENOMIC DNA]</scope>
    <source>
        <strain evidence="1 2">BLCC-F154</strain>
    </source>
</reference>
<keyword evidence="1" id="KW-0808">Transferase</keyword>
<keyword evidence="1" id="KW-0328">Glycosyltransferase</keyword>
<dbReference type="PANTHER" id="PTHR12526:SF636">
    <property type="entry name" value="BLL3647 PROTEIN"/>
    <property type="match status" value="1"/>
</dbReference>
<proteinExistence type="predicted"/>
<evidence type="ECO:0000313" key="2">
    <source>
        <dbReference type="Proteomes" id="UP001576776"/>
    </source>
</evidence>
<dbReference type="Proteomes" id="UP001576776">
    <property type="component" value="Unassembled WGS sequence"/>
</dbReference>
<dbReference type="Pfam" id="PF13692">
    <property type="entry name" value="Glyco_trans_1_4"/>
    <property type="match status" value="1"/>
</dbReference>
<name>A0ABV4Y5N4_9CYAN</name>
<protein>
    <submittedName>
        <fullName evidence="1">Glycosyltransferase family 4 protein</fullName>
        <ecNumber evidence="1">2.4.-.-</ecNumber>
    </submittedName>
</protein>
<dbReference type="EMBL" id="JBHFNS010000014">
    <property type="protein sequence ID" value="MFB2933856.1"/>
    <property type="molecule type" value="Genomic_DNA"/>
</dbReference>
<dbReference type="CDD" id="cd03801">
    <property type="entry name" value="GT4_PimA-like"/>
    <property type="match status" value="1"/>
</dbReference>
<comment type="caution">
    <text evidence="1">The sequence shown here is derived from an EMBL/GenBank/DDBJ whole genome shotgun (WGS) entry which is preliminary data.</text>
</comment>
<dbReference type="SUPFAM" id="SSF53756">
    <property type="entry name" value="UDP-Glycosyltransferase/glycogen phosphorylase"/>
    <property type="match status" value="1"/>
</dbReference>